<dbReference type="Gene3D" id="3.30.70.270">
    <property type="match status" value="1"/>
</dbReference>
<dbReference type="SUPFAM" id="SSF55073">
    <property type="entry name" value="Nucleotide cyclase"/>
    <property type="match status" value="1"/>
</dbReference>
<sequence>MKAVVELSERTLAFLTTQRLAPTPANYRLAFHCLDGSRAELRHAVDGLCDGGIRLTQAQADELYESFFGSAAAAISTEAFEEGEELRHQALKLADLAASASAATSEFSRELTAHQPAIATADVAALQQIFSITIERANRSERELVATTQEVARLRQQLEAVQGDAQRDALTGLPNRRGIDEHLATLLNESPTVTLAICDIDHFKRYNDRYGHAVGDRVLKTVANSLSESVAPHFVGRWGGEEFIIATSLPVDATAGLVEHAKAQLAQRHFKLRENDEPLGRITFSAGVAKADPANLDATMASADALLYRAKGAGRDCVLAA</sequence>
<dbReference type="InterPro" id="IPR000160">
    <property type="entry name" value="GGDEF_dom"/>
</dbReference>
<dbReference type="RefSeq" id="WP_183985072.1">
    <property type="nucleotide sequence ID" value="NZ_JACIEV010000006.1"/>
</dbReference>
<evidence type="ECO:0000313" key="6">
    <source>
        <dbReference type="Proteomes" id="UP000529795"/>
    </source>
</evidence>
<feature type="coiled-coil region" evidence="3">
    <location>
        <begin position="137"/>
        <end position="164"/>
    </location>
</feature>
<evidence type="ECO:0000259" key="4">
    <source>
        <dbReference type="PROSITE" id="PS50887"/>
    </source>
</evidence>
<evidence type="ECO:0000256" key="1">
    <source>
        <dbReference type="ARBA" id="ARBA00012528"/>
    </source>
</evidence>
<proteinExistence type="predicted"/>
<dbReference type="GO" id="GO:0052621">
    <property type="term" value="F:diguanylate cyclase activity"/>
    <property type="evidence" value="ECO:0007669"/>
    <property type="project" value="UniProtKB-EC"/>
</dbReference>
<comment type="catalytic activity">
    <reaction evidence="2">
        <text>2 GTP = 3',3'-c-di-GMP + 2 diphosphate</text>
        <dbReference type="Rhea" id="RHEA:24898"/>
        <dbReference type="ChEBI" id="CHEBI:33019"/>
        <dbReference type="ChEBI" id="CHEBI:37565"/>
        <dbReference type="ChEBI" id="CHEBI:58805"/>
        <dbReference type="EC" id="2.7.7.65"/>
    </reaction>
</comment>
<dbReference type="InterPro" id="IPR050469">
    <property type="entry name" value="Diguanylate_Cyclase"/>
</dbReference>
<name>A0A840FFL6_9SPHN</name>
<dbReference type="PROSITE" id="PS50887">
    <property type="entry name" value="GGDEF"/>
    <property type="match status" value="1"/>
</dbReference>
<keyword evidence="3" id="KW-0175">Coiled coil</keyword>
<evidence type="ECO:0000256" key="3">
    <source>
        <dbReference type="SAM" id="Coils"/>
    </source>
</evidence>
<dbReference type="InterPro" id="IPR029787">
    <property type="entry name" value="Nucleotide_cyclase"/>
</dbReference>
<protein>
    <recommendedName>
        <fullName evidence="1">diguanylate cyclase</fullName>
        <ecNumber evidence="1">2.7.7.65</ecNumber>
    </recommendedName>
</protein>
<dbReference type="AlphaFoldDB" id="A0A840FFL6"/>
<dbReference type="PANTHER" id="PTHR45138">
    <property type="entry name" value="REGULATORY COMPONENTS OF SENSORY TRANSDUCTION SYSTEM"/>
    <property type="match status" value="1"/>
</dbReference>
<dbReference type="Pfam" id="PF00990">
    <property type="entry name" value="GGDEF"/>
    <property type="match status" value="1"/>
</dbReference>
<dbReference type="PANTHER" id="PTHR45138:SF9">
    <property type="entry name" value="DIGUANYLATE CYCLASE DGCM-RELATED"/>
    <property type="match status" value="1"/>
</dbReference>
<dbReference type="EMBL" id="JACIEV010000006">
    <property type="protein sequence ID" value="MBB4154504.1"/>
    <property type="molecule type" value="Genomic_DNA"/>
</dbReference>
<dbReference type="CDD" id="cd01949">
    <property type="entry name" value="GGDEF"/>
    <property type="match status" value="1"/>
</dbReference>
<comment type="caution">
    <text evidence="5">The sequence shown here is derived from an EMBL/GenBank/DDBJ whole genome shotgun (WGS) entry which is preliminary data.</text>
</comment>
<accession>A0A840FFL6</accession>
<dbReference type="InterPro" id="IPR043128">
    <property type="entry name" value="Rev_trsase/Diguanyl_cyclase"/>
</dbReference>
<dbReference type="GO" id="GO:1902201">
    <property type="term" value="P:negative regulation of bacterial-type flagellum-dependent cell motility"/>
    <property type="evidence" value="ECO:0007669"/>
    <property type="project" value="TreeGrafter"/>
</dbReference>
<evidence type="ECO:0000256" key="2">
    <source>
        <dbReference type="ARBA" id="ARBA00034247"/>
    </source>
</evidence>
<reference evidence="5 6" key="1">
    <citation type="submission" date="2020-08" db="EMBL/GenBank/DDBJ databases">
        <title>Genomic Encyclopedia of Type Strains, Phase IV (KMG-IV): sequencing the most valuable type-strain genomes for metagenomic binning, comparative biology and taxonomic classification.</title>
        <authorList>
            <person name="Goeker M."/>
        </authorList>
    </citation>
    <scope>NUCLEOTIDE SEQUENCE [LARGE SCALE GENOMIC DNA]</scope>
    <source>
        <strain evidence="5 6">YC6723</strain>
    </source>
</reference>
<keyword evidence="6" id="KW-1185">Reference proteome</keyword>
<feature type="domain" description="GGDEF" evidence="4">
    <location>
        <begin position="191"/>
        <end position="321"/>
    </location>
</feature>
<gene>
    <name evidence="5" type="ORF">GGQ80_002417</name>
</gene>
<dbReference type="NCBIfam" id="TIGR00254">
    <property type="entry name" value="GGDEF"/>
    <property type="match status" value="1"/>
</dbReference>
<dbReference type="GO" id="GO:0005886">
    <property type="term" value="C:plasma membrane"/>
    <property type="evidence" value="ECO:0007669"/>
    <property type="project" value="TreeGrafter"/>
</dbReference>
<dbReference type="EC" id="2.7.7.65" evidence="1"/>
<organism evidence="5 6">
    <name type="scientific">Sphingomonas jinjuensis</name>
    <dbReference type="NCBI Taxonomy" id="535907"/>
    <lineage>
        <taxon>Bacteria</taxon>
        <taxon>Pseudomonadati</taxon>
        <taxon>Pseudomonadota</taxon>
        <taxon>Alphaproteobacteria</taxon>
        <taxon>Sphingomonadales</taxon>
        <taxon>Sphingomonadaceae</taxon>
        <taxon>Sphingomonas</taxon>
    </lineage>
</organism>
<dbReference type="Proteomes" id="UP000529795">
    <property type="component" value="Unassembled WGS sequence"/>
</dbReference>
<dbReference type="SMART" id="SM00267">
    <property type="entry name" value="GGDEF"/>
    <property type="match status" value="1"/>
</dbReference>
<dbReference type="GO" id="GO:0043709">
    <property type="term" value="P:cell adhesion involved in single-species biofilm formation"/>
    <property type="evidence" value="ECO:0007669"/>
    <property type="project" value="TreeGrafter"/>
</dbReference>
<evidence type="ECO:0000313" key="5">
    <source>
        <dbReference type="EMBL" id="MBB4154504.1"/>
    </source>
</evidence>